<protein>
    <recommendedName>
        <fullName evidence="2">Copper amine oxidase-like N-terminal domain-containing protein</fullName>
    </recommendedName>
</protein>
<evidence type="ECO:0000313" key="4">
    <source>
        <dbReference type="Proteomes" id="UP000215509"/>
    </source>
</evidence>
<organism evidence="3 4">
    <name type="scientific">Paenibacillus rigui</name>
    <dbReference type="NCBI Taxonomy" id="554312"/>
    <lineage>
        <taxon>Bacteria</taxon>
        <taxon>Bacillati</taxon>
        <taxon>Bacillota</taxon>
        <taxon>Bacilli</taxon>
        <taxon>Bacillales</taxon>
        <taxon>Paenibacillaceae</taxon>
        <taxon>Paenibacillus</taxon>
    </lineage>
</organism>
<dbReference type="AlphaFoldDB" id="A0A229UKJ9"/>
<evidence type="ECO:0000259" key="2">
    <source>
        <dbReference type="Pfam" id="PF07833"/>
    </source>
</evidence>
<accession>A0A229UKJ9</accession>
<gene>
    <name evidence="3" type="ORF">CF651_23710</name>
</gene>
<evidence type="ECO:0000256" key="1">
    <source>
        <dbReference type="SAM" id="SignalP"/>
    </source>
</evidence>
<dbReference type="Pfam" id="PF07833">
    <property type="entry name" value="Cu_amine_oxidN1"/>
    <property type="match status" value="1"/>
</dbReference>
<feature type="domain" description="Copper amine oxidase-like N-terminal" evidence="2">
    <location>
        <begin position="53"/>
        <end position="159"/>
    </location>
</feature>
<dbReference type="Proteomes" id="UP000215509">
    <property type="component" value="Unassembled WGS sequence"/>
</dbReference>
<keyword evidence="1" id="KW-0732">Signal</keyword>
<dbReference type="InterPro" id="IPR036582">
    <property type="entry name" value="Mao_N_sf"/>
</dbReference>
<reference evidence="3 4" key="1">
    <citation type="submission" date="2017-07" db="EMBL/GenBank/DDBJ databases">
        <title>Genome sequencing and assembly of Paenibacillus rigui.</title>
        <authorList>
            <person name="Mayilraj S."/>
        </authorList>
    </citation>
    <scope>NUCLEOTIDE SEQUENCE [LARGE SCALE GENOMIC DNA]</scope>
    <source>
        <strain evidence="3 4">JCM 16352</strain>
    </source>
</reference>
<dbReference type="Gene3D" id="3.30.457.10">
    <property type="entry name" value="Copper amine oxidase-like, N-terminal domain"/>
    <property type="match status" value="1"/>
</dbReference>
<dbReference type="EMBL" id="NMQW01000037">
    <property type="protein sequence ID" value="OXM83913.1"/>
    <property type="molecule type" value="Genomic_DNA"/>
</dbReference>
<dbReference type="InterPro" id="IPR012854">
    <property type="entry name" value="Cu_amine_oxidase-like_N"/>
</dbReference>
<proteinExistence type="predicted"/>
<evidence type="ECO:0000313" key="3">
    <source>
        <dbReference type="EMBL" id="OXM83913.1"/>
    </source>
</evidence>
<comment type="caution">
    <text evidence="3">The sequence shown here is derived from an EMBL/GenBank/DDBJ whole genome shotgun (WGS) entry which is preliminary data.</text>
</comment>
<keyword evidence="4" id="KW-1185">Reference proteome</keyword>
<feature type="chain" id="PRO_5039081574" description="Copper amine oxidase-like N-terminal domain-containing protein" evidence="1">
    <location>
        <begin position="26"/>
        <end position="495"/>
    </location>
</feature>
<dbReference type="OrthoDB" id="2606374at2"/>
<sequence>MKMSTSALKKMIALTIISAGFSAPQALTQAAAYDQTEIHLQSSSTAEVISVQLNGNKLALEQQPVVMNGSTFVPLRSIFEMLGAKVEWNGSTSTVTASKDQNVIRLTIGSRTATRNGQQISLDAPPLNLNGTTMVPVRFIAESFGAKVDWAADTRTVQISTPSNGSHQPVSPKSSTDMDTIVTGTFAYPWSNPLNSGTAEVTKLDDNRYHLDVSVIHGFSHNMGELHSDFTFDGNAIVFTESEYDKVTMTFTENSVTIDYPGNSFGGFNAEPKGTFYLQNSGTNHAPFLTKLFNSLQIPDSYQQGLTDVFTYHVSQTKEALLVQSHSTLNRSKVISEFLAIYDTSTQSIEPFGEITGTSKQNLSKKLEALSVSEELIYVLLNKGYADRFTELQMQRFDNGDQTLGDPDLFQLTDAEAFYIVTGAEETTSISENYRNQDNIGSIFRTEVDHSDANRVIIHCYELVRNGQNDEHTATIDWFEVNRSNGRVKSILFVE</sequence>
<feature type="signal peptide" evidence="1">
    <location>
        <begin position="1"/>
        <end position="25"/>
    </location>
</feature>
<dbReference type="SUPFAM" id="SSF55383">
    <property type="entry name" value="Copper amine oxidase, domain N"/>
    <property type="match status" value="1"/>
</dbReference>
<name>A0A229UKJ9_9BACL</name>